<organism evidence="2 3">
    <name type="scientific">Rattus norvegicus</name>
    <name type="common">Rat</name>
    <dbReference type="NCBI Taxonomy" id="10116"/>
    <lineage>
        <taxon>Eukaryota</taxon>
        <taxon>Metazoa</taxon>
        <taxon>Chordata</taxon>
        <taxon>Craniata</taxon>
        <taxon>Vertebrata</taxon>
        <taxon>Euteleostomi</taxon>
        <taxon>Mammalia</taxon>
        <taxon>Eutheria</taxon>
        <taxon>Euarchontoglires</taxon>
        <taxon>Glires</taxon>
        <taxon>Rodentia</taxon>
        <taxon>Myomorpha</taxon>
        <taxon>Muroidea</taxon>
        <taxon>Muridae</taxon>
        <taxon>Murinae</taxon>
        <taxon>Rattus</taxon>
    </lineage>
</organism>
<accession>A6KTJ0</accession>
<proteinExistence type="predicted"/>
<dbReference type="EMBL" id="CH474121">
    <property type="protein sequence ID" value="EDL83420.1"/>
    <property type="molecule type" value="Genomic_DNA"/>
</dbReference>
<sequence>MTLVGVPGAVKERQLPGNCPHCSWPEAGQPTPESHGKASSTRRDDGSFP</sequence>
<evidence type="ECO:0000313" key="2">
    <source>
        <dbReference type="EMBL" id="EDL83420.1"/>
    </source>
</evidence>
<feature type="region of interest" description="Disordered" evidence="1">
    <location>
        <begin position="1"/>
        <end position="49"/>
    </location>
</feature>
<reference evidence="3" key="1">
    <citation type="submission" date="2005-09" db="EMBL/GenBank/DDBJ databases">
        <authorList>
            <person name="Mural R.J."/>
            <person name="Li P.W."/>
            <person name="Adams M.D."/>
            <person name="Amanatides P.G."/>
            <person name="Baden-Tillson H."/>
            <person name="Barnstead M."/>
            <person name="Chin S.H."/>
            <person name="Dew I."/>
            <person name="Evans C.A."/>
            <person name="Ferriera S."/>
            <person name="Flanigan M."/>
            <person name="Fosler C."/>
            <person name="Glodek A."/>
            <person name="Gu Z."/>
            <person name="Holt R.A."/>
            <person name="Jennings D."/>
            <person name="Kraft C.L."/>
            <person name="Lu F."/>
            <person name="Nguyen T."/>
            <person name="Nusskern D.R."/>
            <person name="Pfannkoch C.M."/>
            <person name="Sitter C."/>
            <person name="Sutton G.G."/>
            <person name="Venter J.C."/>
            <person name="Wang Z."/>
            <person name="Woodage T."/>
            <person name="Zheng X.H."/>
            <person name="Zhong F."/>
        </authorList>
    </citation>
    <scope>NUCLEOTIDE SEQUENCE [LARGE SCALE GENOMIC DNA]</scope>
    <source>
        <strain>BN</strain>
        <strain evidence="3">Sprague-Dawley</strain>
    </source>
</reference>
<dbReference type="Proteomes" id="UP000234681">
    <property type="component" value="Chromosome 20"/>
</dbReference>
<gene>
    <name evidence="2" type="ORF">rCG_38245</name>
</gene>
<evidence type="ECO:0000313" key="3">
    <source>
        <dbReference type="Proteomes" id="UP000234681"/>
    </source>
</evidence>
<protein>
    <submittedName>
        <fullName evidence="2">RCG38245</fullName>
    </submittedName>
</protein>
<name>A6KTJ0_RAT</name>
<evidence type="ECO:0000256" key="1">
    <source>
        <dbReference type="SAM" id="MobiDB-lite"/>
    </source>
</evidence>
<dbReference type="AlphaFoldDB" id="A6KTJ0"/>